<dbReference type="STRING" id="477184.KYC_07171"/>
<gene>
    <name evidence="1" type="ORF">KYC_07171</name>
</gene>
<sequence>MQCSIIQAAGLLAAPGSRNGNVRQAFRPGQADFALAAMAGDDTSYFIRSCIIDGIGPGLRACLPPAAEAESKTDKKAE</sequence>
<dbReference type="EMBL" id="AGUF01000031">
    <property type="protein sequence ID" value="EHK67135.1"/>
    <property type="molecule type" value="Genomic_DNA"/>
</dbReference>
<keyword evidence="2" id="KW-1185">Reference proteome</keyword>
<dbReference type="Proteomes" id="UP000003113">
    <property type="component" value="Unassembled WGS sequence"/>
</dbReference>
<reference evidence="1 2" key="1">
    <citation type="journal article" date="2012" name="J. Bacteriol.">
        <title>Genome sequence of the highly efficient arsenite-oxidizing bacterium Achromobacter arsenitoxydans SY8.</title>
        <authorList>
            <person name="Li X."/>
            <person name="Hu Y."/>
            <person name="Gong J."/>
            <person name="Lin Y."/>
            <person name="Johnstone L."/>
            <person name="Rensing C."/>
            <person name="Wang G."/>
        </authorList>
    </citation>
    <scope>NUCLEOTIDE SEQUENCE [LARGE SCALE GENOMIC DNA]</scope>
    <source>
        <strain evidence="1 2">SY8</strain>
    </source>
</reference>
<comment type="caution">
    <text evidence="1">The sequence shown here is derived from an EMBL/GenBank/DDBJ whole genome shotgun (WGS) entry which is preliminary data.</text>
</comment>
<evidence type="ECO:0000313" key="2">
    <source>
        <dbReference type="Proteomes" id="UP000003113"/>
    </source>
</evidence>
<accession>H0F3T0</accession>
<evidence type="ECO:0000313" key="1">
    <source>
        <dbReference type="EMBL" id="EHK67135.1"/>
    </source>
</evidence>
<dbReference type="AlphaFoldDB" id="H0F3T0"/>
<proteinExistence type="predicted"/>
<organism evidence="1 2">
    <name type="scientific">Achromobacter arsenitoxydans SY8</name>
    <dbReference type="NCBI Taxonomy" id="477184"/>
    <lineage>
        <taxon>Bacteria</taxon>
        <taxon>Pseudomonadati</taxon>
        <taxon>Pseudomonadota</taxon>
        <taxon>Betaproteobacteria</taxon>
        <taxon>Burkholderiales</taxon>
        <taxon>Alcaligenaceae</taxon>
        <taxon>Achromobacter</taxon>
    </lineage>
</organism>
<name>H0F3T0_9BURK</name>
<protein>
    <submittedName>
        <fullName evidence="1">Uncharacterized protein</fullName>
    </submittedName>
</protein>